<dbReference type="Proteomes" id="UP000722791">
    <property type="component" value="Unassembled WGS sequence"/>
</dbReference>
<name>A0A8J4FPK3_9CHLO</name>
<gene>
    <name evidence="1" type="ORF">Vretifemale_12448</name>
    <name evidence="2" type="ORF">Vretimale_10506</name>
</gene>
<sequence>MSATFFNGAARPTPIPGVCGNVSRNESACSDPLGSSPASSASMFGAISVMGTSPDTPLEPFYPVPTKNVTCLPSSAVTANAGAVDSHVTAAVTSPSLLHLSLPTVLGCSEMLGHHMEDRSEIARQQDLDLLRELQSCSVAELRDASQRPLFVVAPLDVLVTRDAATGRNKFHIIEINGTGISGLTNMSDAAVEGVLLSFSELAVHINQPDALVLVASSGQETYPPVSRTLHEKMLYVEALKRGFEARGRCINITNMTRLEKRPESMPPSGPTVVLGYMKQFRANFMLDGPTGRLMLFGRQVHAAINDRFVLNTCYQFDHRLDLNAFRGFNAGYAAGADKGVAYELYNRFFGCEELGAHFHCMAPVMNFRRARTRTELISTIQAWLQCSASPAVIKPQGTGCGHGIEFFFGSSSWAETATKVDRALHSVASNYNLQCGGLPYTVCEYLDTATIDTSGSGGGGGGPHANKVGHKFELRIVVYRSGSKLLAFPSIAKVAREAFDPRNPDNKKSLINNITTSAKETAQSGQEFLLPLCNLGTLEVLGIQPGELAELCTASTRFIRFVVDQVQDNPGLFGLPVEWEKRL</sequence>
<evidence type="ECO:0000313" key="1">
    <source>
        <dbReference type="EMBL" id="GIL83704.1"/>
    </source>
</evidence>
<evidence type="ECO:0000313" key="3">
    <source>
        <dbReference type="Proteomes" id="UP000747110"/>
    </source>
</evidence>
<proteinExistence type="predicted"/>
<dbReference type="OrthoDB" id="526664at2759"/>
<evidence type="ECO:0000313" key="2">
    <source>
        <dbReference type="EMBL" id="GIM06092.1"/>
    </source>
</evidence>
<organism evidence="1 3">
    <name type="scientific">Volvox reticuliferus</name>
    <dbReference type="NCBI Taxonomy" id="1737510"/>
    <lineage>
        <taxon>Eukaryota</taxon>
        <taxon>Viridiplantae</taxon>
        <taxon>Chlorophyta</taxon>
        <taxon>core chlorophytes</taxon>
        <taxon>Chlorophyceae</taxon>
        <taxon>CS clade</taxon>
        <taxon>Chlamydomonadales</taxon>
        <taxon>Volvocaceae</taxon>
        <taxon>Volvox</taxon>
    </lineage>
</organism>
<dbReference type="AlphaFoldDB" id="A0A8J4FPK3"/>
<comment type="caution">
    <text evidence="1">The sequence shown here is derived from an EMBL/GenBank/DDBJ whole genome shotgun (WGS) entry which is preliminary data.</text>
</comment>
<keyword evidence="3" id="KW-1185">Reference proteome</keyword>
<dbReference type="EMBL" id="BNCQ01000020">
    <property type="protein sequence ID" value="GIM06092.1"/>
    <property type="molecule type" value="Genomic_DNA"/>
</dbReference>
<dbReference type="Proteomes" id="UP000747110">
    <property type="component" value="Unassembled WGS sequence"/>
</dbReference>
<reference evidence="1" key="1">
    <citation type="journal article" date="2021" name="Proc. Natl. Acad. Sci. U.S.A.">
        <title>Three genomes in the algal genus Volvox reveal the fate of a haploid sex-determining region after a transition to homothallism.</title>
        <authorList>
            <person name="Yamamoto K."/>
            <person name="Hamaji T."/>
            <person name="Kawai-Toyooka H."/>
            <person name="Matsuzaki R."/>
            <person name="Takahashi F."/>
            <person name="Nishimura Y."/>
            <person name="Kawachi M."/>
            <person name="Noguchi H."/>
            <person name="Minakuchi Y."/>
            <person name="Umen J.G."/>
            <person name="Toyoda A."/>
            <person name="Nozaki H."/>
        </authorList>
    </citation>
    <scope>NUCLEOTIDE SEQUENCE</scope>
    <source>
        <strain evidence="2">NIES-3785</strain>
        <strain evidence="1">NIES-3786</strain>
    </source>
</reference>
<protein>
    <submittedName>
        <fullName evidence="1">Uncharacterized protein</fullName>
    </submittedName>
</protein>
<accession>A0A8J4FPK3</accession>
<dbReference type="EMBL" id="BNCP01000027">
    <property type="protein sequence ID" value="GIL83704.1"/>
    <property type="molecule type" value="Genomic_DNA"/>
</dbReference>